<dbReference type="AlphaFoldDB" id="A0A846QHH7"/>
<evidence type="ECO:0000256" key="1">
    <source>
        <dbReference type="SAM" id="MobiDB-lite"/>
    </source>
</evidence>
<evidence type="ECO:0008006" key="4">
    <source>
        <dbReference type="Google" id="ProtNLM"/>
    </source>
</evidence>
<comment type="caution">
    <text evidence="2">The sequence shown here is derived from an EMBL/GenBank/DDBJ whole genome shotgun (WGS) entry which is preliminary data.</text>
</comment>
<organism evidence="2 3">
    <name type="scientific">Desulfobaculum xiamenense</name>
    <dbReference type="NCBI Taxonomy" id="995050"/>
    <lineage>
        <taxon>Bacteria</taxon>
        <taxon>Pseudomonadati</taxon>
        <taxon>Thermodesulfobacteriota</taxon>
        <taxon>Desulfovibrionia</taxon>
        <taxon>Desulfovibrionales</taxon>
        <taxon>Desulfovibrionaceae</taxon>
        <taxon>Desulfobaculum</taxon>
    </lineage>
</organism>
<name>A0A846QHH7_9BACT</name>
<dbReference type="Proteomes" id="UP000580856">
    <property type="component" value="Unassembled WGS sequence"/>
</dbReference>
<dbReference type="EMBL" id="JAATJA010000001">
    <property type="protein sequence ID" value="NJB66570.1"/>
    <property type="molecule type" value="Genomic_DNA"/>
</dbReference>
<gene>
    <name evidence="2" type="ORF">GGQ74_000210</name>
</gene>
<dbReference type="RefSeq" id="WP_167939698.1">
    <property type="nucleotide sequence ID" value="NZ_JAATJA010000001.1"/>
</dbReference>
<keyword evidence="3" id="KW-1185">Reference proteome</keyword>
<evidence type="ECO:0000313" key="2">
    <source>
        <dbReference type="EMBL" id="NJB66570.1"/>
    </source>
</evidence>
<sequence length="267" mass="30446">MTPAPGHEKIDLSADAIPGLAWRRIRDAFRRIGFKAFDEAELAAWLFRNQLLDELDTQTEGEQAETPHRSGASRRRNVNAARELLRGEARDERSPTAHDALDRTRKVLCLLHDGAFIEKHPWQGAPPALWKLTRKGHALRMQKALRRIPMHQAREIIARVIDEAECMNCEADAAFAPTRLWIYGSYLRGARALGDVDLIADIAACPGETAPPPEGCPRATRRPVRTIRDALLRLRVSPYVSITHNLDWLRELERRGEPLRMIWMHRD</sequence>
<accession>A0A846QHH7</accession>
<reference evidence="2 3" key="1">
    <citation type="submission" date="2020-03" db="EMBL/GenBank/DDBJ databases">
        <title>Genomic Encyclopedia of Type Strains, Phase IV (KMG-IV): sequencing the most valuable type-strain genomes for metagenomic binning, comparative biology and taxonomic classification.</title>
        <authorList>
            <person name="Goeker M."/>
        </authorList>
    </citation>
    <scope>NUCLEOTIDE SEQUENCE [LARGE SCALE GENOMIC DNA]</scope>
    <source>
        <strain evidence="2 3">DSM 24233</strain>
    </source>
</reference>
<evidence type="ECO:0000313" key="3">
    <source>
        <dbReference type="Proteomes" id="UP000580856"/>
    </source>
</evidence>
<protein>
    <recommendedName>
        <fullName evidence="4">Nucleotidyltransferase domain-containing protein</fullName>
    </recommendedName>
</protein>
<feature type="region of interest" description="Disordered" evidence="1">
    <location>
        <begin position="58"/>
        <end position="77"/>
    </location>
</feature>
<proteinExistence type="predicted"/>